<dbReference type="OrthoDB" id="9004781at2"/>
<name>E1TID5_BURSG</name>
<dbReference type="eggNOG" id="ENOG50308PU">
    <property type="taxonomic scope" value="Bacteria"/>
</dbReference>
<evidence type="ECO:0000256" key="2">
    <source>
        <dbReference type="SAM" id="MobiDB-lite"/>
    </source>
</evidence>
<evidence type="ECO:0000313" key="3">
    <source>
        <dbReference type="EMBL" id="ADN60746.1"/>
    </source>
</evidence>
<sequence length="159" mass="17705">MTKSTKPEATPSRPRVDALQYEKLALSAFDLCDRSLTQLDTLITLASSICRNPAITRDERQRRQKLLELLIETAEQYQQELECDRELFQVIALDAKGVPHSRITARHAANLLREASQKGGASQTTANSKRRKSPSAKSAAALTVDLASRPLVARRQVEH</sequence>
<reference evidence="3" key="1">
    <citation type="submission" date="2010-09" db="EMBL/GenBank/DDBJ databases">
        <title>Complete sequence of chromosome2 of Burkholderia sp. CCGE1003.</title>
        <authorList>
            <consortium name="US DOE Joint Genome Institute"/>
            <person name="Lucas S."/>
            <person name="Copeland A."/>
            <person name="Lapidus A."/>
            <person name="Cheng J.-F."/>
            <person name="Bruce D."/>
            <person name="Goodwin L."/>
            <person name="Pitluck S."/>
            <person name="Daligault H."/>
            <person name="Davenport K."/>
            <person name="Detter J.C."/>
            <person name="Han C."/>
            <person name="Tapia R."/>
            <person name="Land M."/>
            <person name="Hauser L."/>
            <person name="Jeffries C."/>
            <person name="Kyrpides N."/>
            <person name="Ivanova N."/>
            <person name="Ovchinnikova G."/>
            <person name="Martinez-Romero E."/>
            <person name="Rogel M.A."/>
            <person name="Auchtung J."/>
            <person name="Tiedje J.M."/>
            <person name="Woyke T."/>
        </authorList>
    </citation>
    <scope>NUCLEOTIDE SEQUENCE</scope>
    <source>
        <strain evidence="3">CCGE1003</strain>
    </source>
</reference>
<accession>E1TID5</accession>
<protein>
    <submittedName>
        <fullName evidence="3">Uncharacterized protein</fullName>
    </submittedName>
</protein>
<organism evidence="3">
    <name type="scientific">Burkholderia sp. (strain CCGE1003)</name>
    <dbReference type="NCBI Taxonomy" id="640512"/>
    <lineage>
        <taxon>Bacteria</taxon>
        <taxon>Pseudomonadati</taxon>
        <taxon>Pseudomonadota</taxon>
        <taxon>Betaproteobacteria</taxon>
        <taxon>Burkholderiales</taxon>
        <taxon>Burkholderiaceae</taxon>
        <taxon>Burkholderia</taxon>
    </lineage>
</organism>
<dbReference type="EMBL" id="CP002218">
    <property type="protein sequence ID" value="ADN60746.1"/>
    <property type="molecule type" value="Genomic_DNA"/>
</dbReference>
<dbReference type="KEGG" id="bgf:BC1003_4821"/>
<evidence type="ECO:0000256" key="1">
    <source>
        <dbReference type="SAM" id="Coils"/>
    </source>
</evidence>
<feature type="coiled-coil region" evidence="1">
    <location>
        <begin position="60"/>
        <end position="87"/>
    </location>
</feature>
<proteinExistence type="predicted"/>
<keyword evidence="1" id="KW-0175">Coiled coil</keyword>
<dbReference type="HOGENOM" id="CLU_125853_0_0_4"/>
<gene>
    <name evidence="3" type="ordered locus">BC1003_4821</name>
</gene>
<feature type="region of interest" description="Disordered" evidence="2">
    <location>
        <begin position="115"/>
        <end position="141"/>
    </location>
</feature>
<dbReference type="AlphaFoldDB" id="E1TID5"/>